<gene>
    <name evidence="5" type="ORF">NCTC13102_00579</name>
</gene>
<dbReference type="EMBL" id="UAWL01000006">
    <property type="protein sequence ID" value="SQB98129.1"/>
    <property type="molecule type" value="Genomic_DNA"/>
</dbReference>
<dbReference type="SFLD" id="SFLDG01129">
    <property type="entry name" value="C1.5:_HAD__Beta-PGM__Phosphata"/>
    <property type="match status" value="1"/>
</dbReference>
<dbReference type="NCBIfam" id="TIGR01549">
    <property type="entry name" value="HAD-SF-IA-v1"/>
    <property type="match status" value="1"/>
</dbReference>
<evidence type="ECO:0000313" key="5">
    <source>
        <dbReference type="EMBL" id="SQB98129.1"/>
    </source>
</evidence>
<reference evidence="5 6" key="1">
    <citation type="submission" date="2018-06" db="EMBL/GenBank/DDBJ databases">
        <authorList>
            <consortium name="Pathogen Informatics"/>
            <person name="Doyle S."/>
        </authorList>
    </citation>
    <scope>NUCLEOTIDE SEQUENCE [LARGE SCALE GENOMIC DNA]</scope>
    <source>
        <strain evidence="5 6">NCTC13102</strain>
    </source>
</reference>
<evidence type="ECO:0000256" key="2">
    <source>
        <dbReference type="ARBA" id="ARBA00004818"/>
    </source>
</evidence>
<dbReference type="InterPro" id="IPR050155">
    <property type="entry name" value="HAD-like_hydrolase_sf"/>
</dbReference>
<keyword evidence="5" id="KW-0378">Hydrolase</keyword>
<dbReference type="GO" id="GO:0008967">
    <property type="term" value="F:phosphoglycolate phosphatase activity"/>
    <property type="evidence" value="ECO:0007669"/>
    <property type="project" value="UniProtKB-EC"/>
</dbReference>
<dbReference type="AlphaFoldDB" id="A0A2X3DF62"/>
<evidence type="ECO:0000256" key="4">
    <source>
        <dbReference type="ARBA" id="ARBA00013078"/>
    </source>
</evidence>
<dbReference type="PANTHER" id="PTHR43434:SF1">
    <property type="entry name" value="PHOSPHOGLYCOLATE PHOSPHATASE"/>
    <property type="match status" value="1"/>
</dbReference>
<comment type="similarity">
    <text evidence="3">Belongs to the HAD-like hydrolase superfamily. CbbY/CbbZ/Gph/YieH family.</text>
</comment>
<dbReference type="RefSeq" id="WP_023946357.1">
    <property type="nucleotide sequence ID" value="NZ_JAERIV010000006.1"/>
</dbReference>
<name>A0A2X3DF62_9HELI</name>
<protein>
    <recommendedName>
        <fullName evidence="4">phosphoglycolate phosphatase</fullName>
        <ecNumber evidence="4">3.1.3.18</ecNumber>
    </recommendedName>
</protein>
<dbReference type="InterPro" id="IPR036412">
    <property type="entry name" value="HAD-like_sf"/>
</dbReference>
<dbReference type="SFLD" id="SFLDS00003">
    <property type="entry name" value="Haloacid_Dehalogenase"/>
    <property type="match status" value="1"/>
</dbReference>
<dbReference type="PANTHER" id="PTHR43434">
    <property type="entry name" value="PHOSPHOGLYCOLATE PHOSPHATASE"/>
    <property type="match status" value="1"/>
</dbReference>
<comment type="pathway">
    <text evidence="2">Organic acid metabolism; glycolate biosynthesis; glycolate from 2-phosphoglycolate: step 1/1.</text>
</comment>
<dbReference type="EC" id="3.1.3.18" evidence="4"/>
<dbReference type="InterPro" id="IPR041492">
    <property type="entry name" value="HAD_2"/>
</dbReference>
<dbReference type="InterPro" id="IPR023198">
    <property type="entry name" value="PGP-like_dom2"/>
</dbReference>
<dbReference type="Pfam" id="PF13419">
    <property type="entry name" value="HAD_2"/>
    <property type="match status" value="1"/>
</dbReference>
<dbReference type="SUPFAM" id="SSF56784">
    <property type="entry name" value="HAD-like"/>
    <property type="match status" value="1"/>
</dbReference>
<dbReference type="Gene3D" id="3.40.50.1000">
    <property type="entry name" value="HAD superfamily/HAD-like"/>
    <property type="match status" value="1"/>
</dbReference>
<dbReference type="Proteomes" id="UP000250166">
    <property type="component" value="Unassembled WGS sequence"/>
</dbReference>
<evidence type="ECO:0000256" key="1">
    <source>
        <dbReference type="ARBA" id="ARBA00000830"/>
    </source>
</evidence>
<proteinExistence type="inferred from homology"/>
<organism evidence="5 6">
    <name type="scientific">Helicobacter fennelliae</name>
    <dbReference type="NCBI Taxonomy" id="215"/>
    <lineage>
        <taxon>Bacteria</taxon>
        <taxon>Pseudomonadati</taxon>
        <taxon>Campylobacterota</taxon>
        <taxon>Epsilonproteobacteria</taxon>
        <taxon>Campylobacterales</taxon>
        <taxon>Helicobacteraceae</taxon>
        <taxon>Helicobacter</taxon>
    </lineage>
</organism>
<sequence length="239" mass="27482">MIKFLKTKFLTSSNQSAKSQNTSQENEKDSEKKIILFDLDGTLLDSAEGIYESFCRACEDDYKPTLQQVRGLIGLPLEEMFRFVGFDKEESKKRVIRYKNHYRRICIEKTKLMPYATEALILASQFAHLGVVTTKTALYSKQILEHFGLLKLFQVVIGSEDIDRPKPDAEPILKALNFFPITPKERIYMIGDTIYDIKAAKNAKINSVWVKNGFGKDLQKETQLSFNTIYDAVLYIQKI</sequence>
<evidence type="ECO:0000313" key="6">
    <source>
        <dbReference type="Proteomes" id="UP000250166"/>
    </source>
</evidence>
<evidence type="ECO:0000256" key="3">
    <source>
        <dbReference type="ARBA" id="ARBA00006171"/>
    </source>
</evidence>
<dbReference type="InterPro" id="IPR023214">
    <property type="entry name" value="HAD_sf"/>
</dbReference>
<dbReference type="GO" id="GO:0005829">
    <property type="term" value="C:cytosol"/>
    <property type="evidence" value="ECO:0007669"/>
    <property type="project" value="TreeGrafter"/>
</dbReference>
<accession>A0A2X3DF62</accession>
<comment type="catalytic activity">
    <reaction evidence="1">
        <text>2-phosphoglycolate + H2O = glycolate + phosphate</text>
        <dbReference type="Rhea" id="RHEA:14369"/>
        <dbReference type="ChEBI" id="CHEBI:15377"/>
        <dbReference type="ChEBI" id="CHEBI:29805"/>
        <dbReference type="ChEBI" id="CHEBI:43474"/>
        <dbReference type="ChEBI" id="CHEBI:58033"/>
        <dbReference type="EC" id="3.1.3.18"/>
    </reaction>
</comment>
<dbReference type="InterPro" id="IPR006439">
    <property type="entry name" value="HAD-SF_hydro_IA"/>
</dbReference>
<dbReference type="Gene3D" id="1.10.150.240">
    <property type="entry name" value="Putative phosphatase, domain 2"/>
    <property type="match status" value="1"/>
</dbReference>
<dbReference type="GO" id="GO:0006281">
    <property type="term" value="P:DNA repair"/>
    <property type="evidence" value="ECO:0007669"/>
    <property type="project" value="TreeGrafter"/>
</dbReference>
<dbReference type="SFLD" id="SFLDG01135">
    <property type="entry name" value="C1.5.6:_HAD__Beta-PGM__Phospha"/>
    <property type="match status" value="1"/>
</dbReference>